<proteinExistence type="predicted"/>
<dbReference type="EMBL" id="CP023699">
    <property type="protein sequence ID" value="QEU92774.1"/>
    <property type="molecule type" value="Genomic_DNA"/>
</dbReference>
<evidence type="ECO:0000313" key="4">
    <source>
        <dbReference type="Proteomes" id="UP000325529"/>
    </source>
</evidence>
<dbReference type="KEGG" id="ska:CP970_19310"/>
<evidence type="ECO:0000256" key="2">
    <source>
        <dbReference type="SAM" id="SignalP"/>
    </source>
</evidence>
<gene>
    <name evidence="3" type="ORF">CP970_19310</name>
</gene>
<name>A0A5J6GDY6_STRKN</name>
<protein>
    <recommendedName>
        <fullName evidence="5">Lipoprotein</fullName>
    </recommendedName>
</protein>
<organism evidence="3 4">
    <name type="scientific">Streptomyces kanamyceticus</name>
    <dbReference type="NCBI Taxonomy" id="1967"/>
    <lineage>
        <taxon>Bacteria</taxon>
        <taxon>Bacillati</taxon>
        <taxon>Actinomycetota</taxon>
        <taxon>Actinomycetes</taxon>
        <taxon>Kitasatosporales</taxon>
        <taxon>Streptomycetaceae</taxon>
        <taxon>Streptomyces</taxon>
    </lineage>
</organism>
<feature type="signal peptide" evidence="2">
    <location>
        <begin position="1"/>
        <end position="28"/>
    </location>
</feature>
<dbReference type="OrthoDB" id="3483234at2"/>
<feature type="compositionally biased region" description="Basic and acidic residues" evidence="1">
    <location>
        <begin position="148"/>
        <end position="160"/>
    </location>
</feature>
<feature type="region of interest" description="Disordered" evidence="1">
    <location>
        <begin position="31"/>
        <end position="76"/>
    </location>
</feature>
<keyword evidence="4" id="KW-1185">Reference proteome</keyword>
<dbReference type="PROSITE" id="PS51257">
    <property type="entry name" value="PROKAR_LIPOPROTEIN"/>
    <property type="match status" value="1"/>
</dbReference>
<evidence type="ECO:0000256" key="1">
    <source>
        <dbReference type="SAM" id="MobiDB-lite"/>
    </source>
</evidence>
<feature type="chain" id="PRO_5039532226" description="Lipoprotein" evidence="2">
    <location>
        <begin position="29"/>
        <end position="173"/>
    </location>
</feature>
<accession>A0A5J6GDY6</accession>
<evidence type="ECO:0008006" key="5">
    <source>
        <dbReference type="Google" id="ProtNLM"/>
    </source>
</evidence>
<reference evidence="3 4" key="1">
    <citation type="submission" date="2017-09" db="EMBL/GenBank/DDBJ databases">
        <authorList>
            <person name="Lee N."/>
            <person name="Cho B.-K."/>
        </authorList>
    </citation>
    <scope>NUCLEOTIDE SEQUENCE [LARGE SCALE GENOMIC DNA]</scope>
    <source>
        <strain evidence="3 4">ATCC 12853</strain>
    </source>
</reference>
<feature type="region of interest" description="Disordered" evidence="1">
    <location>
        <begin position="147"/>
        <end position="173"/>
    </location>
</feature>
<dbReference type="AlphaFoldDB" id="A0A5J6GDY6"/>
<sequence>MRTYVRSGLGVRRARVGVAAFGLAAALAVTGCSSDSDSGGDGGGKKDRGSSGSSTDDGGSTGGSGSGAEDGSVEGAWVTTAGGKPLALVINGKNASLVGEDVMCSGTAGDEAGSQMINLKCPKGNADRTTGRVDSVDTKTMKVSWEGAGKDQFLRTEGGKLPEGLPTGGMPQS</sequence>
<feature type="compositionally biased region" description="Gly residues" evidence="1">
    <location>
        <begin position="59"/>
        <end position="68"/>
    </location>
</feature>
<keyword evidence="2" id="KW-0732">Signal</keyword>
<dbReference type="RefSeq" id="WP_055551454.1">
    <property type="nucleotide sequence ID" value="NZ_CP023699.1"/>
</dbReference>
<evidence type="ECO:0000313" key="3">
    <source>
        <dbReference type="EMBL" id="QEU92774.1"/>
    </source>
</evidence>
<dbReference type="Proteomes" id="UP000325529">
    <property type="component" value="Chromosome"/>
</dbReference>